<gene>
    <name evidence="1" type="ORF">STAFG_0063</name>
</gene>
<dbReference type="EMBL" id="AOPY01000349">
    <property type="protein sequence ID" value="EPJ42881.1"/>
    <property type="molecule type" value="Genomic_DNA"/>
</dbReference>
<comment type="caution">
    <text evidence="1">The sequence shown here is derived from an EMBL/GenBank/DDBJ whole genome shotgun (WGS) entry which is preliminary data.</text>
</comment>
<accession>S4N007</accession>
<dbReference type="Proteomes" id="UP000015001">
    <property type="component" value="Unassembled WGS sequence"/>
</dbReference>
<dbReference type="HOGENOM" id="CLU_2467532_0_0_11"/>
<dbReference type="AlphaFoldDB" id="S4N007"/>
<sequence length="88" mass="9851">MLGRNACAIGHLLRKSAHRSAIHTRCVQIGCPRGRISTASHCAGSLYRPHRCLPMSRQGLLDGTPDCQWWPIPLLRITTLLPRNDRGR</sequence>
<proteinExistence type="predicted"/>
<evidence type="ECO:0000313" key="1">
    <source>
        <dbReference type="EMBL" id="EPJ42881.1"/>
    </source>
</evidence>
<reference evidence="1 2" key="1">
    <citation type="submission" date="2013-02" db="EMBL/GenBank/DDBJ databases">
        <title>Draft Genome Sequence of Streptomyces afghaniensis, Which Produces Compounds of the Julimycin B-Complex.</title>
        <authorList>
            <person name="Gruening B.A."/>
            <person name="Praeg A."/>
            <person name="Erxleben A."/>
            <person name="Guenther S."/>
            <person name="Fiedler H.-P."/>
            <person name="Goodfellow M."/>
            <person name="Mueller M."/>
        </authorList>
    </citation>
    <scope>NUCLEOTIDE SEQUENCE [LARGE SCALE GENOMIC DNA]</scope>
    <source>
        <strain evidence="1 2">772</strain>
    </source>
</reference>
<protein>
    <submittedName>
        <fullName evidence="1">Uncharacterized protein</fullName>
    </submittedName>
</protein>
<name>S4N007_9ACTN</name>
<organism evidence="1 2">
    <name type="scientific">Streptomyces afghaniensis 772</name>
    <dbReference type="NCBI Taxonomy" id="1283301"/>
    <lineage>
        <taxon>Bacteria</taxon>
        <taxon>Bacillati</taxon>
        <taxon>Actinomycetota</taxon>
        <taxon>Actinomycetes</taxon>
        <taxon>Kitasatosporales</taxon>
        <taxon>Streptomycetaceae</taxon>
        <taxon>Streptomyces</taxon>
    </lineage>
</organism>
<keyword evidence="2" id="KW-1185">Reference proteome</keyword>
<evidence type="ECO:0000313" key="2">
    <source>
        <dbReference type="Proteomes" id="UP000015001"/>
    </source>
</evidence>
<dbReference type="PATRIC" id="fig|1283301.3.peg.57"/>